<feature type="compositionally biased region" description="Basic and acidic residues" evidence="3">
    <location>
        <begin position="1982"/>
        <end position="1997"/>
    </location>
</feature>
<dbReference type="Gene3D" id="2.60.40.10">
    <property type="entry name" value="Immunoglobulins"/>
    <property type="match status" value="2"/>
</dbReference>
<dbReference type="Pfam" id="PF25023">
    <property type="entry name" value="TEN_YD-shell"/>
    <property type="match status" value="1"/>
</dbReference>
<keyword evidence="8" id="KW-1185">Reference proteome</keyword>
<proteinExistence type="predicted"/>
<dbReference type="InterPro" id="IPR050708">
    <property type="entry name" value="T6SS_VgrG/RHS"/>
</dbReference>
<dbReference type="Gene3D" id="2.180.10.10">
    <property type="entry name" value="RHS repeat-associated core"/>
    <property type="match status" value="4"/>
</dbReference>
<dbReference type="Proteomes" id="UP000278907">
    <property type="component" value="Unassembled WGS sequence"/>
</dbReference>
<dbReference type="InterPro" id="IPR045351">
    <property type="entry name" value="DUF6531"/>
</dbReference>
<feature type="compositionally biased region" description="Low complexity" evidence="3">
    <location>
        <begin position="543"/>
        <end position="567"/>
    </location>
</feature>
<dbReference type="InterPro" id="IPR013783">
    <property type="entry name" value="Ig-like_fold"/>
</dbReference>
<reference evidence="7 8" key="1">
    <citation type="submission" date="2018-09" db="EMBL/GenBank/DDBJ databases">
        <authorList>
            <person name="Livingstone P.G."/>
            <person name="Whitworth D.E."/>
        </authorList>
    </citation>
    <scope>NUCLEOTIDE SEQUENCE [LARGE SCALE GENOMIC DNA]</scope>
    <source>
        <strain evidence="7 8">CA031B</strain>
    </source>
</reference>
<dbReference type="SUPFAM" id="SSF49464">
    <property type="entry name" value="Carboxypeptidase regulatory domain-like"/>
    <property type="match status" value="1"/>
</dbReference>
<name>A0ABX9QI00_9BACT</name>
<dbReference type="InterPro" id="IPR022385">
    <property type="entry name" value="Rhs_assc_core"/>
</dbReference>
<keyword evidence="1" id="KW-0732">Signal</keyword>
<sequence length="4632" mass="496251">MVLALAGCGLGADEHATTRAPAQPRQVAAALVTSDVTPPAISVSAAQGEARGPPFAVTWTVTDENATTVEAWLDGVPASSGVSVTQAGRHVLSVRATDAMGLSSLVTRGFSVDVSPPVVTFTGVMESQILHASAVTIGWTISDDSALTVVQVSCDLQMSTDATGSMVVSGNGVHYFSVRAVDAAGRETFKSIQFFLDSTPPVVSVFRNEGSLVPLEPDYASRAPLFIVWYGEDLSAFTSEAWLDGVPVAPTGFVYVTGEGWHTLRFLVTDVGGLSTTVIRRIRIDLNPPVVSVSGVPALTRDATITPVFSATDDGPGEVVLAAYLDGVIEVQSGQPLAVTEGHHLLTVTAWDEALNPTTETIAFDVDRTPPAISFMGAGQGEVRQTGFTPTYVVVDAHPGLSNAVLDGEPFENGASVTEEGAHILWVHAEDALGNVAPTGALSFVVDRTPPVVTRVSPQDGDHVTTDDVEVVLQVEDNLTAVTVKAGATEFLQGTDGSYRATLALAVGQNLLQVTATDQGGNVTTHPVIVHRDGDEPDAGTQDAGVDAGTPDAGADAGTPDAGVDAGTPPRDAGSGSTTDAGSIPGTDAGPVANRDAGSEPNDPAPMLVVEAPTDQDVFGDKPFVVSGRVEGGKLPLKVTVAGTSLPVNGRDFTGALTLEGEGERRLQFEVTDALGRTATAQRTVVLDRSAPVIVFTNPPGNPSSAVVASSPYQLRGTVYEPHLVRLTVDGTPAQLVADEFSFPITLDDAPDAGTLVRVVAQDLLGHTTTRDLELKALNSWPRVHIETPLNGSEAADKSIPVRVRVTSSRDLEKVLIGTALATPTPGDPSLYETTMGLAFGENTITAVATDVDGLSGSHSIVVNYRDPASEPLAVSGISPQPGAVEVEPNALVSVSFNKPINPATLDQHFTVTVEGGSAALAGGFSVAPGEQTVSFIADEPLPVGTRLRVRVADVVPAQHPDAGMVGSFHSDFQIRKPLTRVRGTVTDTDFRPLSGVRVTLEDVDRSVVTGSDGNWTLFAPRGGAMVVRFEGGLTSDGRTLPSLRRRLVVTEGGDTVDATLPLTPVDLSSAQGVDALVATTLTFADRHPGLSVDVAPRSLSFADGRTHGVVTATQVPLHAVPLPLEGRAALAGLWQLGPAGLRLNTAVTVRLPNLTDMKEGSWALLLAHDPRRHVLERVGFGRVVGKTIVSTQDLQLPSLELLGYMPLTEAQGDAVALALGMVSPTDGGTGMRTDPDSRLGPTPTLKQLLELFAPGKAYAQLGGVYYGGYSALDTLLNNTVPGAVTGQVRAPLERQLALELRKPESTALGTTRQVALPYALPLDLSARFESADPYDVTNPESVQLFVTATGPSGEVLTPLEGESWLSQGEGEAALTPHIPVPVGGTTQLTLTAQSRTNVRVMKLEAELQPDGDAGVPGEDGGMVPAARLTLRKTQDTFNEADDEAVHSPVRFKGLRVTVTGPESGLAGVTGDTGGYGIPVVSLGGESMGISCTEVPTGPRLVERLGFDGVVHYEPTINQYPVCSQTYTVSPGRSTRADILVDVRMLYGSLTFVDRHGQPLEGTCSEEQSPLDEDAGSGEYLRIAAKDVASTEVHFFREDDLSIPIATFTTGKPNGPACDASTGQLEPNQPHGSYARVRTGPAANIRRVARERCRELERADGGLSDADQGYYQANCVDNRTNYLRLNPGERLVVFAVNHATGYAGMSSVTVPTVNRIDRLPDGRCALDDGQEPLKVNEYGQELTLSRCTRAELGIPADVKLFPPELDVRVARRAEAEGLPVAQRASLIRHGGAATTRDDFVQVSTHWRVRQVGEPVTDAGTEPPPVESPADGGFDEAAWCADAGLLPDAGSCAPGIIQDRGTPGVALEVFCSELPEGATQRAQGLCAQGTPRVVDVPAGVPPLAGRLVRVTGTAVEVPAVVIFPVKPGRHTATVQTALTYLDDSGRKVTVSSLPKANYYLHVVGYPVLAHDTNQNDLLDPSEQDPKPPDFVDETRDDGGVGPSLAVSLKNIYRARESDGTAMERYDRAREHEFRVLALGTGQVMASTGDTLSDGGTAWRVLDGSTPGATDDDLAYDFLLSQVTEPDAAQRADVPVGDYTLRLGTDDYGIECPVHLDKEKKQISGTCAGEYLAEVLSAADILYFELFLSGNADNVLYRFNFYGIAPRTDYVTASSRDTLEKSLAAPVSGGSGPAGTPVVAETDRPISQKAIVYFAVDPDDVPATVRICEGQDCTGTKLLKRAKLKKQGGSLPFEITDEEGRAGRLVELAKPGANGARRFSLTLPNDLGSMQDAARKGNALLLKVQPDPSFFGLFNRDERVTALGEPLGRYALVNAFAAGQTKVQGVNLAGGHLALSHEDFSIPQFGEQVRFVRTFNNQSSVVTPQGLGWTHNYEGFVFEEEVGRYTVVLGGQSYDFPKCGLVSVEQRTATNCLPDKTHGGSLSAGLSTAPDGTPAVEFTTRDGMVYLFERLSTVSGEDGRRRWMLTRYSEGHGDPANPQEGWTHILYAGDSDRVERVERRPGNLVVVFTYEAILPEQSLKQPPDFTVSRFAERLRLKARTEDLQLLSMVGIFFRQDALEDPLALDKTKALYRVEFKHDAQGNLLRAERPTGFPRQAWAYTYAPPPAGTTGYARWRLTNELTTARYQLTAHPIPVPSPGAVLPFFDQWVATYERSGNSKTYAHVDPAEIVDSVVTSGLGPAALTISYDSEFQREVVRPDGVPITYVLNGYGSVERQTVLGLPEQVTDWMSTQISPDKVTLSNKAVLDYAVDPAHRLERVTLEALPQEGALATAGIQPNTPLVDQQYTGTASQTFGVPSVRTTPGKNGTRSVHTTLTSQGDLERVTVYGAGNEKVYETGDRKYDSEGKGVLESEVDALQQNIVYSDPSALGLPQIVELTHPNPSGKALAKVTRRLGYDRVGNVISSHDDETGADEEWEYDSLRRLLRHKIKGTPDQEWHYSYEPGDRSVTYGEALAGVDHLRTVKSQEVLIGSEAGLHVTETLRYGPRVDEHWSEAVRTTTFRNGRQESSTDALGVKRSYAYDTSGRMTGVTVTDPGSTSGPVAGTEEVRYEELDSNGNPRRVIDQNGLVTQLWYDYFGRPVRWDYTGTTSTAVPRETEEVQRDFTGAVVSRSFGGLAIPHVLNLTPDALGRTRVSQSAGSPGGVHDTYLYDAMGRVVDHYDIITGTTETFAYDDVLGRLTSYTRTTLAGPGSTAQFLEEEHEYQDTPTAGRRKVIITRRISSPTVSGGRQERFEQEVDLAGKVMKSIDLVDGVQAVTQYTYDARGSVKTITTPLGEVTTFTYDTAGNLLKKEEPGDASAPAAVTEFEVNGEGRVVLRKGPRTADKWTYGYDAFGQLTSRTLVGTNSNETWSYAYGLQGSPGSDGTVPDRAARETDPLGHEVYRFFNAHQQLLKEVREEGAATGNVLTQVYAYDGPWLRKVVTTESTTGGGATGTPWKSTVERQEIDDRGRTLKAREHWEQGTQSYEYVTLSPWNGRSVDVEQKGTTSTATVRDQLFTLELDGLGNTVKRTQAGLVDAWEFDADGNMVSATPAGGPKTTYAYEQGRLTSSSLGSEETGLTYRLDGLVSKVTQPTGRAVDFGYAARGLLKSEKYGSGSEITETTYTYDAGGYLASRTVGAGTSDAKQWLYDHGPMGELLTVTMPGQGIFTYGYDALRQLKSIREPGATLAVESFEYDYLGRQKSRTRGGSKWNTAWTQGVATLTGPGGVEADTVVSVQDGRGRTASRLFQPGTLTLGQQDLIQVTYAFDGQDGLVRAREQRNSGEVVNTFEFDGRHRLTKVSRGNDAVSYAYWADRDLVKRQASRRGSEPERAMEFDYDTLSRPKEIRTYDDDEDPTLRSTRGISFEAGGERLSRIEDDGTLGHTSERYCYDGRGWLTSIRGTLRTDTVDCGQSSAMPPVTLFEYEYDGRGNRLTESFRGNATGSVTVATAYGYDGADRLTGVRYPDTRGVLYRLAPDGLRLGEKRVNSLAMGVPLNEQGYDLVASPQTDWEYRYDAAGVLKRIEDPQGLVTEFTTDKSGRVTSETPQGGAATTYAWDAAGRLAQVSMPTPVAGGGTGTKTVKYRYGFDGLRRSRQVGTDTPTEYLWGAEGLAEERTGTTRLFYEQLGGLTVSAGGERILHDGLGSTAARMTSGGLESFRYDAWGGYQGTDKPESGEPSTGFTGHSFDADTDLVYAQQRWYSPSQGRFLSMDPASGDPSEPGSMQPWLYANGNPTGRVDPDGTTAVMAGGYCPESPGGRCPFSTRMSLMADDIGTGAGMAYDGYKGAVGRAGHGVESAGDTVGDWGLWLGTDWDGNVSPAGYTTGFIASTAVKFVGGIPVGIFGIGLLPEWAAGSFSEYQSGNRQFMRGVEQGQLDTAALGVGRMSGVVGGWAGIAAGGLRRGPSVEILPPEAGFRRSLPPGQRALRPSEMVIEGTVIRQSIGPSAGGQRVLPAGEGTFSSARQASSRTVPLDDPLIDNNILAHFMKGDVEAIAFMDRYRGLLSIDRTVAREFIRPTLIGMSGRSPLELKRLMNEYGIQLLQTASEAEARAVMDAAKQKKLVNDHYIVATAKKYGIRFATGDTRALRSAIISGVDVKYFNFHETQKTSFDFRYKSTIDMLKSEKFDVSRYIGPLDPW</sequence>
<dbReference type="InterPro" id="IPR056823">
    <property type="entry name" value="TEN-like_YD-shell"/>
</dbReference>
<dbReference type="InterPro" id="IPR032812">
    <property type="entry name" value="SbsA_Ig"/>
</dbReference>
<dbReference type="Pfam" id="PF13205">
    <property type="entry name" value="Big_5"/>
    <property type="match status" value="1"/>
</dbReference>
<dbReference type="SUPFAM" id="SSF88723">
    <property type="entry name" value="PIN domain-like"/>
    <property type="match status" value="1"/>
</dbReference>
<evidence type="ECO:0000256" key="2">
    <source>
        <dbReference type="ARBA" id="ARBA00022737"/>
    </source>
</evidence>
<dbReference type="PANTHER" id="PTHR32305:SF15">
    <property type="entry name" value="PROTEIN RHSA-RELATED"/>
    <property type="match status" value="1"/>
</dbReference>
<dbReference type="InterPro" id="IPR006530">
    <property type="entry name" value="YD"/>
</dbReference>
<evidence type="ECO:0008006" key="9">
    <source>
        <dbReference type="Google" id="ProtNLM"/>
    </source>
</evidence>
<feature type="region of interest" description="Disordered" evidence="3">
    <location>
        <begin position="2809"/>
        <end position="2828"/>
    </location>
</feature>
<accession>A0ABX9QI00</accession>
<evidence type="ECO:0000259" key="5">
    <source>
        <dbReference type="Pfam" id="PF20148"/>
    </source>
</evidence>
<keyword evidence="2" id="KW-0677">Repeat</keyword>
<dbReference type="InterPro" id="IPR031325">
    <property type="entry name" value="RHS_repeat"/>
</dbReference>
<feature type="domain" description="Teneurin-like YD-shell" evidence="6">
    <location>
        <begin position="3184"/>
        <end position="3356"/>
    </location>
</feature>
<feature type="region of interest" description="Disordered" evidence="3">
    <location>
        <begin position="521"/>
        <end position="608"/>
    </location>
</feature>
<dbReference type="NCBIfam" id="TIGR01643">
    <property type="entry name" value="YD_repeat_2x"/>
    <property type="match status" value="2"/>
</dbReference>
<gene>
    <name evidence="7" type="ORF">D7Y13_17030</name>
</gene>
<dbReference type="Pfam" id="PF20148">
    <property type="entry name" value="DUF6531"/>
    <property type="match status" value="1"/>
</dbReference>
<evidence type="ECO:0000259" key="6">
    <source>
        <dbReference type="Pfam" id="PF25023"/>
    </source>
</evidence>
<evidence type="ECO:0000313" key="7">
    <source>
        <dbReference type="EMBL" id="RKI07882.1"/>
    </source>
</evidence>
<dbReference type="Gene3D" id="2.60.40.3710">
    <property type="match status" value="1"/>
</dbReference>
<evidence type="ECO:0000256" key="1">
    <source>
        <dbReference type="ARBA" id="ARBA00022729"/>
    </source>
</evidence>
<dbReference type="Pfam" id="PF05593">
    <property type="entry name" value="RHS_repeat"/>
    <property type="match status" value="1"/>
</dbReference>
<evidence type="ECO:0000256" key="3">
    <source>
        <dbReference type="SAM" id="MobiDB-lite"/>
    </source>
</evidence>
<dbReference type="InterPro" id="IPR029060">
    <property type="entry name" value="PIN-like_dom_sf"/>
</dbReference>
<dbReference type="InterPro" id="IPR008969">
    <property type="entry name" value="CarboxyPept-like_regulatory"/>
</dbReference>
<dbReference type="EMBL" id="RAWI01000115">
    <property type="protein sequence ID" value="RKI07882.1"/>
    <property type="molecule type" value="Genomic_DNA"/>
</dbReference>
<feature type="region of interest" description="Disordered" evidence="3">
    <location>
        <begin position="1972"/>
        <end position="1998"/>
    </location>
</feature>
<dbReference type="NCBIfam" id="TIGR03696">
    <property type="entry name" value="Rhs_assc_core"/>
    <property type="match status" value="1"/>
</dbReference>
<feature type="domain" description="DUF6531" evidence="5">
    <location>
        <begin position="2344"/>
        <end position="2398"/>
    </location>
</feature>
<comment type="caution">
    <text evidence="7">The sequence shown here is derived from an EMBL/GenBank/DDBJ whole genome shotgun (WGS) entry which is preliminary data.</text>
</comment>
<evidence type="ECO:0000313" key="8">
    <source>
        <dbReference type="Proteomes" id="UP000278907"/>
    </source>
</evidence>
<dbReference type="PANTHER" id="PTHR32305">
    <property type="match status" value="1"/>
</dbReference>
<evidence type="ECO:0000259" key="4">
    <source>
        <dbReference type="Pfam" id="PF13205"/>
    </source>
</evidence>
<feature type="domain" description="SbsA Ig-like" evidence="4">
    <location>
        <begin position="871"/>
        <end position="953"/>
    </location>
</feature>
<protein>
    <recommendedName>
        <fullName evidence="9">SbsA Ig-like domain-containing protein</fullName>
    </recommendedName>
</protein>
<organism evidence="7 8">
    <name type="scientific">Corallococcus praedator</name>
    <dbReference type="NCBI Taxonomy" id="2316724"/>
    <lineage>
        <taxon>Bacteria</taxon>
        <taxon>Pseudomonadati</taxon>
        <taxon>Myxococcota</taxon>
        <taxon>Myxococcia</taxon>
        <taxon>Myxococcales</taxon>
        <taxon>Cystobacterineae</taxon>
        <taxon>Myxococcaceae</taxon>
        <taxon>Corallococcus</taxon>
    </lineage>
</organism>